<evidence type="ECO:0000313" key="6">
    <source>
        <dbReference type="EMBL" id="CAI8050859.1"/>
    </source>
</evidence>
<dbReference type="EMBL" id="CASHTH010003886">
    <property type="protein sequence ID" value="CAI8050859.1"/>
    <property type="molecule type" value="Genomic_DNA"/>
</dbReference>
<reference evidence="6" key="1">
    <citation type="submission" date="2023-03" db="EMBL/GenBank/DDBJ databases">
        <authorList>
            <person name="Steffen K."/>
            <person name="Cardenas P."/>
        </authorList>
    </citation>
    <scope>NUCLEOTIDE SEQUENCE</scope>
</reference>
<protein>
    <recommendedName>
        <fullName evidence="2">RNA 3'-terminal phosphate cyclase</fullName>
        <ecNumber evidence="1">6.5.1.4</ecNumber>
    </recommendedName>
</protein>
<dbReference type="Gene3D" id="3.30.360.20">
    <property type="entry name" value="RNA 3'-terminal phosphate cyclase, insert domain"/>
    <property type="match status" value="1"/>
</dbReference>
<proteinExistence type="predicted"/>
<organism evidence="6 7">
    <name type="scientific">Geodia barretti</name>
    <name type="common">Barrett's horny sponge</name>
    <dbReference type="NCBI Taxonomy" id="519541"/>
    <lineage>
        <taxon>Eukaryota</taxon>
        <taxon>Metazoa</taxon>
        <taxon>Porifera</taxon>
        <taxon>Demospongiae</taxon>
        <taxon>Heteroscleromorpha</taxon>
        <taxon>Tetractinellida</taxon>
        <taxon>Astrophorina</taxon>
        <taxon>Geodiidae</taxon>
        <taxon>Geodia</taxon>
    </lineage>
</organism>
<dbReference type="InterPro" id="IPR013792">
    <property type="entry name" value="RNA3'P_cycl/enolpyr_Trfase_a/b"/>
</dbReference>
<dbReference type="InterPro" id="IPR017770">
    <property type="entry name" value="RNA3'_term_phos_cyc_type_1"/>
</dbReference>
<feature type="domain" description="RNA 3'-terminal phosphate cyclase" evidence="5">
    <location>
        <begin position="8"/>
        <end position="316"/>
    </location>
</feature>
<evidence type="ECO:0000256" key="2">
    <source>
        <dbReference type="ARBA" id="ARBA00021428"/>
    </source>
</evidence>
<evidence type="ECO:0000259" key="5">
    <source>
        <dbReference type="Pfam" id="PF01137"/>
    </source>
</evidence>
<dbReference type="InterPro" id="IPR023797">
    <property type="entry name" value="RNA3'_phos_cyclase_dom"/>
</dbReference>
<comment type="caution">
    <text evidence="6">The sequence shown here is derived from an EMBL/GenBank/DDBJ whole genome shotgun (WGS) entry which is preliminary data.</text>
</comment>
<dbReference type="PANTHER" id="PTHR11096:SF0">
    <property type="entry name" value="RNA 3'-TERMINAL PHOSPHATE CYCLASE"/>
    <property type="match status" value="1"/>
</dbReference>
<dbReference type="InterPro" id="IPR020719">
    <property type="entry name" value="RNA3'_term_phos_cycl-like_CS"/>
</dbReference>
<dbReference type="Proteomes" id="UP001174909">
    <property type="component" value="Unassembled WGS sequence"/>
</dbReference>
<dbReference type="EC" id="6.5.1.4" evidence="1"/>
<gene>
    <name evidence="6" type="ORF">GBAR_LOCUS27896</name>
</gene>
<dbReference type="Pfam" id="PF01137">
    <property type="entry name" value="RTC"/>
    <property type="match status" value="1"/>
</dbReference>
<dbReference type="InterPro" id="IPR036553">
    <property type="entry name" value="RPTC_insert"/>
</dbReference>
<dbReference type="InterPro" id="IPR037136">
    <property type="entry name" value="RNA3'_phos_cyclase_dom_sf"/>
</dbReference>
<evidence type="ECO:0000256" key="4">
    <source>
        <dbReference type="PIRSR" id="PIRSR005378-2"/>
    </source>
</evidence>
<dbReference type="InterPro" id="IPR000228">
    <property type="entry name" value="RNA3'_term_phos_cyc"/>
</dbReference>
<keyword evidence="4" id="KW-0067">ATP-binding</keyword>
<sequence>LKIDGSRGEGGGQILRTSVTLSCITGTPVRIVNIRRGRKVPGLRAQHLAAIRLLARVCGARVEGLEIGSEVLEFEPGPVQSMDLSQDIGTAGSIPLVLQTLIVPVAAASKRLKLDIMGGTDVSWSPTTDYTRYVLAAAYSRMGINFSVDVKRRGYYPRGGGRISLEVHPSRGVAAVSLTGRPGRIANLFCTYCGYSRDAISRSVQPLLDTLERGGLQVNTLLSGEEAADKGAAVMMYTQDPASITGSDGLMGREGFPAGISGRLLESPGTDINLSDMLVVPASIAEGTTVYRIGSISKHLETNLYVASKITGCKYGVGRTYDGYEIRISGRSDAGIQ</sequence>
<dbReference type="Gene3D" id="3.65.10.20">
    <property type="entry name" value="RNA 3'-terminal phosphate cyclase domain"/>
    <property type="match status" value="1"/>
</dbReference>
<name>A0AA35XB14_GEOBA</name>
<evidence type="ECO:0000256" key="3">
    <source>
        <dbReference type="ARBA" id="ARBA00024481"/>
    </source>
</evidence>
<comment type="catalytic activity">
    <reaction evidence="3">
        <text>a 3'-end 3'-phospho-ribonucleotide-RNA + ATP = a 3'-end 2',3'-cyclophospho-ribonucleotide-RNA + AMP + diphosphate</text>
        <dbReference type="Rhea" id="RHEA:23976"/>
        <dbReference type="Rhea" id="RHEA-COMP:10463"/>
        <dbReference type="Rhea" id="RHEA-COMP:10464"/>
        <dbReference type="ChEBI" id="CHEBI:30616"/>
        <dbReference type="ChEBI" id="CHEBI:33019"/>
        <dbReference type="ChEBI" id="CHEBI:83062"/>
        <dbReference type="ChEBI" id="CHEBI:83064"/>
        <dbReference type="ChEBI" id="CHEBI:456215"/>
        <dbReference type="EC" id="6.5.1.4"/>
    </reaction>
</comment>
<dbReference type="SUPFAM" id="SSF55205">
    <property type="entry name" value="EPT/RTPC-like"/>
    <property type="match status" value="1"/>
</dbReference>
<dbReference type="PANTHER" id="PTHR11096">
    <property type="entry name" value="RNA 3' TERMINAL PHOSPHATE CYCLASE"/>
    <property type="match status" value="1"/>
</dbReference>
<keyword evidence="4" id="KW-0547">Nucleotide-binding</keyword>
<dbReference type="PIRSF" id="PIRSF005378">
    <property type="entry name" value="RNA3'_term_phos_cycl_euk"/>
    <property type="match status" value="1"/>
</dbReference>
<dbReference type="GO" id="GO:0006396">
    <property type="term" value="P:RNA processing"/>
    <property type="evidence" value="ECO:0007669"/>
    <property type="project" value="InterPro"/>
</dbReference>
<evidence type="ECO:0000256" key="1">
    <source>
        <dbReference type="ARBA" id="ARBA00012725"/>
    </source>
</evidence>
<feature type="binding site" evidence="4">
    <location>
        <position position="99"/>
    </location>
    <ligand>
        <name>ATP</name>
        <dbReference type="ChEBI" id="CHEBI:30616"/>
    </ligand>
</feature>
<accession>A0AA35XB14</accession>
<dbReference type="GO" id="GO:0005524">
    <property type="term" value="F:ATP binding"/>
    <property type="evidence" value="ECO:0007669"/>
    <property type="project" value="UniProtKB-KW"/>
</dbReference>
<dbReference type="NCBIfam" id="TIGR03399">
    <property type="entry name" value="RNA_3prim_cycl"/>
    <property type="match status" value="1"/>
</dbReference>
<feature type="non-terminal residue" evidence="6">
    <location>
        <position position="1"/>
    </location>
</feature>
<dbReference type="GO" id="GO:0003963">
    <property type="term" value="F:RNA-3'-phosphate cyclase activity"/>
    <property type="evidence" value="ECO:0007669"/>
    <property type="project" value="UniProtKB-EC"/>
</dbReference>
<evidence type="ECO:0000313" key="7">
    <source>
        <dbReference type="Proteomes" id="UP001174909"/>
    </source>
</evidence>
<dbReference type="PROSITE" id="PS01287">
    <property type="entry name" value="RTC"/>
    <property type="match status" value="1"/>
</dbReference>
<keyword evidence="7" id="KW-1185">Reference proteome</keyword>
<dbReference type="AlphaFoldDB" id="A0AA35XB14"/>